<evidence type="ECO:0000313" key="4">
    <source>
        <dbReference type="EMBL" id="MBR0575479.1"/>
    </source>
</evidence>
<feature type="region of interest" description="Disordered" evidence="2">
    <location>
        <begin position="306"/>
        <end position="331"/>
    </location>
</feature>
<reference evidence="4" key="1">
    <citation type="submission" date="2021-04" db="EMBL/GenBank/DDBJ databases">
        <title>Proteiniclasticum sedimins sp. nov., an obligate anaerobic bacterium isolated from anaerobic sludge.</title>
        <authorList>
            <person name="Liu J."/>
        </authorList>
    </citation>
    <scope>NUCLEOTIDE SEQUENCE</scope>
    <source>
        <strain evidence="4">BAD-10</strain>
    </source>
</reference>
<dbReference type="InterPro" id="IPR057666">
    <property type="entry name" value="DrpA_SLOG"/>
</dbReference>
<dbReference type="Gene3D" id="3.40.50.450">
    <property type="match status" value="1"/>
</dbReference>
<dbReference type="PANTHER" id="PTHR43022:SF1">
    <property type="entry name" value="PROTEIN SMF"/>
    <property type="match status" value="1"/>
</dbReference>
<accession>A0A941CPY4</accession>
<comment type="caution">
    <text evidence="4">The sequence shown here is derived from an EMBL/GenBank/DDBJ whole genome shotgun (WGS) entry which is preliminary data.</text>
</comment>
<dbReference type="AlphaFoldDB" id="A0A941CPY4"/>
<evidence type="ECO:0000256" key="2">
    <source>
        <dbReference type="SAM" id="MobiDB-lite"/>
    </source>
</evidence>
<evidence type="ECO:0000313" key="5">
    <source>
        <dbReference type="Proteomes" id="UP000675379"/>
    </source>
</evidence>
<evidence type="ECO:0000259" key="3">
    <source>
        <dbReference type="Pfam" id="PF02481"/>
    </source>
</evidence>
<name>A0A941CPY4_9CLOT</name>
<organism evidence="4 5">
    <name type="scientific">Proteiniclasticum sediminis</name>
    <dbReference type="NCBI Taxonomy" id="2804028"/>
    <lineage>
        <taxon>Bacteria</taxon>
        <taxon>Bacillati</taxon>
        <taxon>Bacillota</taxon>
        <taxon>Clostridia</taxon>
        <taxon>Eubacteriales</taxon>
        <taxon>Clostridiaceae</taxon>
        <taxon>Proteiniclasticum</taxon>
    </lineage>
</organism>
<dbReference type="PANTHER" id="PTHR43022">
    <property type="entry name" value="PROTEIN SMF"/>
    <property type="match status" value="1"/>
</dbReference>
<feature type="domain" description="Smf/DprA SLOG" evidence="3">
    <location>
        <begin position="55"/>
        <end position="261"/>
    </location>
</feature>
<dbReference type="Pfam" id="PF02481">
    <property type="entry name" value="DNA_processg_A"/>
    <property type="match status" value="1"/>
</dbReference>
<dbReference type="SUPFAM" id="SSF102405">
    <property type="entry name" value="MCP/YpsA-like"/>
    <property type="match status" value="1"/>
</dbReference>
<dbReference type="NCBIfam" id="TIGR00732">
    <property type="entry name" value="dprA"/>
    <property type="match status" value="1"/>
</dbReference>
<dbReference type="InterPro" id="IPR003488">
    <property type="entry name" value="DprA"/>
</dbReference>
<dbReference type="RefSeq" id="WP_211800000.1">
    <property type="nucleotide sequence ID" value="NZ_JAGSCS010000003.1"/>
</dbReference>
<keyword evidence="5" id="KW-1185">Reference proteome</keyword>
<gene>
    <name evidence="4" type="primary">dprA</name>
    <name evidence="4" type="ORF">KCG48_03900</name>
</gene>
<sequence length="331" mass="36794">MERQFFEDLPREIRLMAAFHTMNYEAALKAMLSPPAFDREIREKILARQRANPRHILIGDKGYPPRLYDMTWPPLLLYYEGDIKLLHRPSVAVVGSRKCSTYGRRVTKDFSMLLAKSGMVVVSGGARGIDTVAHEAALEVQGKSICVLGCGLNVAYPPENRELFRVLAQEGLLLSEYPRDYGPKRWTFPMRNRIIAALSSAVLVTEAEEKSGSLHTAAYGEELNRPVYAVPGDIYAPNKSGTHGLIEMGARILYRQEDLLLDLLALHPEMARYRIKDLGLAGISMAEDTQKKLLGWSSFSRISGEEDLFVPDPPPSVGGVEGGTGKDSFDI</sequence>
<evidence type="ECO:0000256" key="1">
    <source>
        <dbReference type="ARBA" id="ARBA00006525"/>
    </source>
</evidence>
<protein>
    <submittedName>
        <fullName evidence="4">DNA-processing protein DprA</fullName>
    </submittedName>
</protein>
<comment type="similarity">
    <text evidence="1">Belongs to the DprA/Smf family.</text>
</comment>
<dbReference type="GO" id="GO:0009294">
    <property type="term" value="P:DNA-mediated transformation"/>
    <property type="evidence" value="ECO:0007669"/>
    <property type="project" value="InterPro"/>
</dbReference>
<proteinExistence type="inferred from homology"/>
<dbReference type="Proteomes" id="UP000675379">
    <property type="component" value="Unassembled WGS sequence"/>
</dbReference>
<dbReference type="EMBL" id="JAGSCS010000003">
    <property type="protein sequence ID" value="MBR0575479.1"/>
    <property type="molecule type" value="Genomic_DNA"/>
</dbReference>